<reference evidence="13 14" key="1">
    <citation type="submission" date="2019-03" db="EMBL/GenBank/DDBJ databases">
        <title>Genomic Encyclopedia of Type Strains, Phase IV (KMG-IV): sequencing the most valuable type-strain genomes for metagenomic binning, comparative biology and taxonomic classification.</title>
        <authorList>
            <person name="Goeker M."/>
        </authorList>
    </citation>
    <scope>NUCLEOTIDE SEQUENCE [LARGE SCALE GENOMIC DNA]</scope>
    <source>
        <strain evidence="13 14">DSM 19377</strain>
    </source>
</reference>
<feature type="transmembrane region" description="Helical" evidence="11">
    <location>
        <begin position="43"/>
        <end position="62"/>
    </location>
</feature>
<dbReference type="PANTHER" id="PTHR34220:SF7">
    <property type="entry name" value="SENSOR HISTIDINE KINASE YPDA"/>
    <property type="match status" value="1"/>
</dbReference>
<organism evidence="13 14">
    <name type="scientific">Scopulibacillus darangshiensis</name>
    <dbReference type="NCBI Taxonomy" id="442528"/>
    <lineage>
        <taxon>Bacteria</taxon>
        <taxon>Bacillati</taxon>
        <taxon>Bacillota</taxon>
        <taxon>Bacilli</taxon>
        <taxon>Bacillales</taxon>
        <taxon>Sporolactobacillaceae</taxon>
        <taxon>Scopulibacillus</taxon>
    </lineage>
</organism>
<dbReference type="Pfam" id="PF06580">
    <property type="entry name" value="His_kinase"/>
    <property type="match status" value="1"/>
</dbReference>
<keyword evidence="8 11" id="KW-1133">Transmembrane helix</keyword>
<evidence type="ECO:0000256" key="10">
    <source>
        <dbReference type="ARBA" id="ARBA00023136"/>
    </source>
</evidence>
<evidence type="ECO:0000256" key="8">
    <source>
        <dbReference type="ARBA" id="ARBA00022989"/>
    </source>
</evidence>
<keyword evidence="5" id="KW-0547">Nucleotide-binding</keyword>
<evidence type="ECO:0000256" key="4">
    <source>
        <dbReference type="ARBA" id="ARBA00022692"/>
    </source>
</evidence>
<dbReference type="EMBL" id="SLXK01000041">
    <property type="protein sequence ID" value="TCP21660.1"/>
    <property type="molecule type" value="Genomic_DNA"/>
</dbReference>
<dbReference type="InterPro" id="IPR005467">
    <property type="entry name" value="His_kinase_dom"/>
</dbReference>
<keyword evidence="10 11" id="KW-0472">Membrane</keyword>
<dbReference type="Pfam" id="PF02518">
    <property type="entry name" value="HATPase_c"/>
    <property type="match status" value="1"/>
</dbReference>
<evidence type="ECO:0000256" key="1">
    <source>
        <dbReference type="ARBA" id="ARBA00004651"/>
    </source>
</evidence>
<dbReference type="GO" id="GO:0071555">
    <property type="term" value="P:cell wall organization"/>
    <property type="evidence" value="ECO:0007669"/>
    <property type="project" value="InterPro"/>
</dbReference>
<keyword evidence="6 13" id="KW-0418">Kinase</keyword>
<proteinExistence type="predicted"/>
<gene>
    <name evidence="13" type="ORF">EV207_14114</name>
</gene>
<accession>A0A4R2NJM5</accession>
<evidence type="ECO:0000256" key="3">
    <source>
        <dbReference type="ARBA" id="ARBA00022679"/>
    </source>
</evidence>
<dbReference type="Gene3D" id="3.30.565.10">
    <property type="entry name" value="Histidine kinase-like ATPase, C-terminal domain"/>
    <property type="match status" value="1"/>
</dbReference>
<evidence type="ECO:0000313" key="14">
    <source>
        <dbReference type="Proteomes" id="UP000295416"/>
    </source>
</evidence>
<keyword evidence="14" id="KW-1185">Reference proteome</keyword>
<dbReference type="OrthoDB" id="9776552at2"/>
<dbReference type="GO" id="GO:0000155">
    <property type="term" value="F:phosphorelay sensor kinase activity"/>
    <property type="evidence" value="ECO:0007669"/>
    <property type="project" value="InterPro"/>
</dbReference>
<dbReference type="RefSeq" id="WP_132747728.1">
    <property type="nucleotide sequence ID" value="NZ_SLXK01000041.1"/>
</dbReference>
<evidence type="ECO:0000259" key="12">
    <source>
        <dbReference type="PROSITE" id="PS50109"/>
    </source>
</evidence>
<evidence type="ECO:0000256" key="5">
    <source>
        <dbReference type="ARBA" id="ARBA00022741"/>
    </source>
</evidence>
<name>A0A4R2NJM5_9BACL</name>
<evidence type="ECO:0000256" key="2">
    <source>
        <dbReference type="ARBA" id="ARBA00022475"/>
    </source>
</evidence>
<feature type="transmembrane region" description="Helical" evidence="11">
    <location>
        <begin position="91"/>
        <end position="110"/>
    </location>
</feature>
<evidence type="ECO:0000256" key="11">
    <source>
        <dbReference type="SAM" id="Phobius"/>
    </source>
</evidence>
<dbReference type="AlphaFoldDB" id="A0A4R2NJM5"/>
<evidence type="ECO:0000256" key="7">
    <source>
        <dbReference type="ARBA" id="ARBA00022840"/>
    </source>
</evidence>
<dbReference type="InterPro" id="IPR003018">
    <property type="entry name" value="GAF"/>
</dbReference>
<dbReference type="PANTHER" id="PTHR34220">
    <property type="entry name" value="SENSOR HISTIDINE KINASE YPDA"/>
    <property type="match status" value="1"/>
</dbReference>
<dbReference type="GO" id="GO:0005524">
    <property type="term" value="F:ATP binding"/>
    <property type="evidence" value="ECO:0007669"/>
    <property type="project" value="UniProtKB-KW"/>
</dbReference>
<keyword evidence="2" id="KW-1003">Cell membrane</keyword>
<comment type="subcellular location">
    <subcellularLocation>
        <location evidence="1">Cell membrane</location>
        <topology evidence="1">Multi-pass membrane protein</topology>
    </subcellularLocation>
</comment>
<dbReference type="InterPro" id="IPR010559">
    <property type="entry name" value="Sig_transdc_His_kin_internal"/>
</dbReference>
<dbReference type="SUPFAM" id="SSF55781">
    <property type="entry name" value="GAF domain-like"/>
    <property type="match status" value="1"/>
</dbReference>
<feature type="transmembrane region" description="Helical" evidence="11">
    <location>
        <begin position="185"/>
        <end position="205"/>
    </location>
</feature>
<keyword evidence="4 11" id="KW-0812">Transmembrane</keyword>
<keyword evidence="7" id="KW-0067">ATP-binding</keyword>
<feature type="domain" description="Histidine kinase" evidence="12">
    <location>
        <begin position="477"/>
        <end position="577"/>
    </location>
</feature>
<evidence type="ECO:0000313" key="13">
    <source>
        <dbReference type="EMBL" id="TCP21660.1"/>
    </source>
</evidence>
<dbReference type="InterPro" id="IPR050640">
    <property type="entry name" value="Bact_2-comp_sensor_kinase"/>
</dbReference>
<comment type="caution">
    <text evidence="13">The sequence shown here is derived from an EMBL/GenBank/DDBJ whole genome shotgun (WGS) entry which is preliminary data.</text>
</comment>
<dbReference type="PROSITE" id="PS50109">
    <property type="entry name" value="HIS_KIN"/>
    <property type="match status" value="1"/>
</dbReference>
<dbReference type="InterPro" id="IPR036890">
    <property type="entry name" value="HATPase_C_sf"/>
</dbReference>
<sequence length="591" mass="65007">MWDLLTQMVGRMCIIVTIAFLITRFRMFRQLIHKRMTWRDRAVMTLIFGIFGLIGNYIGIVVTPDSSILSAILNNQLGTFSAIADTRNIGVIIGGMLGGPIVGTAVGLIAGGDRYLLGGFIPWPVFITTVLGGVMAGFVGKRLSLEKAFQPLLVSGVSVVILTIQITMIPILSDAHRKALNLVEFTGVPIILVNGIGIWLFMLILQSVWREEERTRAFQTEEALFIAGQTLPFFRQGLNSEACTKAVDIICRLTEADAVAITDKKSELARTGKGQNVHIPEENEEQEMITEVLETGRTVMSKSQGKTRWLSPLNVVMVVPLKIRKKPVGAIIFYFLRSYRLSRVEQQLADGLATLFSTQLELGEAERHANLLKDAKIKALQAQIEPHFLFNSLNVIAALCRPDPVLAKGLIARLGTYLRSNLKGSQQTFITVAREMENVEAYLSLEQARFPDRFVLNKEIEAGLDCALLPPFTVQPLVENAIRHGFSNTKEKGTIDIIINHSEDKLTLTIADDGTGVTKDKASALGEMKVASETGNGSALFNIKERLSALYGCEGSIQIDSEKGTGMRVVVKVPLQYEKKGEGSYAKGEII</sequence>
<dbReference type="Pfam" id="PF07694">
    <property type="entry name" value="5TM-5TMR_LYT"/>
    <property type="match status" value="1"/>
</dbReference>
<keyword evidence="9" id="KW-0902">Two-component regulatory system</keyword>
<dbReference type="Proteomes" id="UP000295416">
    <property type="component" value="Unassembled WGS sequence"/>
</dbReference>
<dbReference type="SUPFAM" id="SSF55874">
    <property type="entry name" value="ATPase domain of HSP90 chaperone/DNA topoisomerase II/histidine kinase"/>
    <property type="match status" value="1"/>
</dbReference>
<dbReference type="SMART" id="SM00065">
    <property type="entry name" value="GAF"/>
    <property type="match status" value="1"/>
</dbReference>
<dbReference type="InterPro" id="IPR003594">
    <property type="entry name" value="HATPase_dom"/>
</dbReference>
<dbReference type="Pfam" id="PF01590">
    <property type="entry name" value="GAF"/>
    <property type="match status" value="1"/>
</dbReference>
<protein>
    <submittedName>
        <fullName evidence="13">Two-component system LytT family sensor kinase/two-component system sensor histidine kinase LytS</fullName>
    </submittedName>
</protein>
<dbReference type="InterPro" id="IPR011620">
    <property type="entry name" value="Sig_transdc_His_kinase_LytS_TM"/>
</dbReference>
<evidence type="ECO:0000256" key="6">
    <source>
        <dbReference type="ARBA" id="ARBA00022777"/>
    </source>
</evidence>
<dbReference type="GO" id="GO:0005886">
    <property type="term" value="C:plasma membrane"/>
    <property type="evidence" value="ECO:0007669"/>
    <property type="project" value="UniProtKB-SubCell"/>
</dbReference>
<keyword evidence="3" id="KW-0808">Transferase</keyword>
<feature type="transmembrane region" description="Helical" evidence="11">
    <location>
        <begin position="152"/>
        <end position="173"/>
    </location>
</feature>
<evidence type="ECO:0000256" key="9">
    <source>
        <dbReference type="ARBA" id="ARBA00023012"/>
    </source>
</evidence>
<feature type="transmembrane region" description="Helical" evidence="11">
    <location>
        <begin position="116"/>
        <end position="140"/>
    </location>
</feature>
<feature type="transmembrane region" description="Helical" evidence="11">
    <location>
        <begin position="6"/>
        <end position="23"/>
    </location>
</feature>